<accession>A0A9D4UWJ4</accession>
<dbReference type="EMBL" id="JABFUD020000010">
    <property type="protein sequence ID" value="KAI5074742.1"/>
    <property type="molecule type" value="Genomic_DNA"/>
</dbReference>
<dbReference type="AlphaFoldDB" id="A0A9D4UWJ4"/>
<proteinExistence type="predicted"/>
<organism evidence="1 2">
    <name type="scientific">Adiantum capillus-veneris</name>
    <name type="common">Maidenhair fern</name>
    <dbReference type="NCBI Taxonomy" id="13818"/>
    <lineage>
        <taxon>Eukaryota</taxon>
        <taxon>Viridiplantae</taxon>
        <taxon>Streptophyta</taxon>
        <taxon>Embryophyta</taxon>
        <taxon>Tracheophyta</taxon>
        <taxon>Polypodiopsida</taxon>
        <taxon>Polypodiidae</taxon>
        <taxon>Polypodiales</taxon>
        <taxon>Pteridineae</taxon>
        <taxon>Pteridaceae</taxon>
        <taxon>Vittarioideae</taxon>
        <taxon>Adiantum</taxon>
    </lineage>
</organism>
<comment type="caution">
    <text evidence="1">The sequence shown here is derived from an EMBL/GenBank/DDBJ whole genome shotgun (WGS) entry which is preliminary data.</text>
</comment>
<dbReference type="Proteomes" id="UP000886520">
    <property type="component" value="Chromosome 10"/>
</dbReference>
<sequence>MRSCSLRRLLKKKKDEIKATWGPLWKKGDYVFRMWLRREGFLTRVFEKAYQIVSNLMDVPVSLGAKTKDVEKQTLKKVDTLRMAAQCLAFRFFMFLVFENMRGETCRCTQLSQGKGNICGYNCRRRCGHNACGGLHCHCYRLQSGSLESDMDPDSDWLLIMMSTTGEAIGWLERFCYVAEMVVHRRIVVLHHGAYGYFKSFWGPTECLCSVLFMVHRVEEMAQTMAVDMRYNSEIYEMHRSHNVYIDDECEN</sequence>
<evidence type="ECO:0000313" key="2">
    <source>
        <dbReference type="Proteomes" id="UP000886520"/>
    </source>
</evidence>
<gene>
    <name evidence="1" type="ORF">GOP47_0010703</name>
</gene>
<keyword evidence="2" id="KW-1185">Reference proteome</keyword>
<name>A0A9D4UWJ4_ADICA</name>
<evidence type="ECO:0000313" key="1">
    <source>
        <dbReference type="EMBL" id="KAI5074742.1"/>
    </source>
</evidence>
<protein>
    <submittedName>
        <fullName evidence="1">Uncharacterized protein</fullName>
    </submittedName>
</protein>
<reference evidence="1" key="1">
    <citation type="submission" date="2021-01" db="EMBL/GenBank/DDBJ databases">
        <title>Adiantum capillus-veneris genome.</title>
        <authorList>
            <person name="Fang Y."/>
            <person name="Liao Q."/>
        </authorList>
    </citation>
    <scope>NUCLEOTIDE SEQUENCE</scope>
    <source>
        <strain evidence="1">H3</strain>
        <tissue evidence="1">Leaf</tissue>
    </source>
</reference>